<evidence type="ECO:0000313" key="1">
    <source>
        <dbReference type="EMBL" id="MBG8552551.1"/>
    </source>
</evidence>
<keyword evidence="2" id="KW-1185">Reference proteome</keyword>
<dbReference type="Proteomes" id="UP000601099">
    <property type="component" value="Unassembled WGS sequence"/>
</dbReference>
<name>A0ABS0KXH0_9BACT</name>
<gene>
    <name evidence="1" type="ORF">I5L79_03285</name>
</gene>
<sequence>MIITNLLRLGMIVLGLLASISISSAQQARKPAPTAAELKKNIAQINSQGEEGDGDVLIEQTAKRLATYLKSHELSAAEANKLGLELSVDSKDATQFRIYTFDYHSGGTRGQVNRPVMQWKNQAGKLFAYAPAIECGFYEIHKLNSLGRTMYLLLGQEQGSSRDMHYIAHVVAVNGDYLLLDTPAFDQRASLTLCNVTLEFDARQQVLRLDVTDFDFDYFQPEDEPYQLLKQWGFINLTETRTLALKFNGQRFVKP</sequence>
<proteinExistence type="predicted"/>
<dbReference type="RefSeq" id="WP_196953578.1">
    <property type="nucleotide sequence ID" value="NZ_JADWYK010000001.1"/>
</dbReference>
<dbReference type="EMBL" id="JADWYK010000001">
    <property type="protein sequence ID" value="MBG8552551.1"/>
    <property type="molecule type" value="Genomic_DNA"/>
</dbReference>
<organism evidence="1 2">
    <name type="scientific">Hymenobacter guriensis</name>
    <dbReference type="NCBI Taxonomy" id="2793065"/>
    <lineage>
        <taxon>Bacteria</taxon>
        <taxon>Pseudomonadati</taxon>
        <taxon>Bacteroidota</taxon>
        <taxon>Cytophagia</taxon>
        <taxon>Cytophagales</taxon>
        <taxon>Hymenobacteraceae</taxon>
        <taxon>Hymenobacter</taxon>
    </lineage>
</organism>
<protein>
    <recommendedName>
        <fullName evidence="3">DUF1571 domain-containing protein</fullName>
    </recommendedName>
</protein>
<accession>A0ABS0KXH0</accession>
<evidence type="ECO:0008006" key="3">
    <source>
        <dbReference type="Google" id="ProtNLM"/>
    </source>
</evidence>
<evidence type="ECO:0000313" key="2">
    <source>
        <dbReference type="Proteomes" id="UP000601099"/>
    </source>
</evidence>
<comment type="caution">
    <text evidence="1">The sequence shown here is derived from an EMBL/GenBank/DDBJ whole genome shotgun (WGS) entry which is preliminary data.</text>
</comment>
<reference evidence="1 2" key="1">
    <citation type="submission" date="2020-11" db="EMBL/GenBank/DDBJ databases">
        <title>Hymenobacter sp.</title>
        <authorList>
            <person name="Kim M.K."/>
        </authorList>
    </citation>
    <scope>NUCLEOTIDE SEQUENCE [LARGE SCALE GENOMIC DNA]</scope>
    <source>
        <strain evidence="1 2">BT594</strain>
    </source>
</reference>